<reference evidence="2" key="1">
    <citation type="journal article" date="2023" name="G3 (Bethesda)">
        <title>Genome assembly and association tests identify interacting loci associated with vigor, precocity, and sex in interspecific pistachio rootstocks.</title>
        <authorList>
            <person name="Palmer W."/>
            <person name="Jacygrad E."/>
            <person name="Sagayaradj S."/>
            <person name="Cavanaugh K."/>
            <person name="Han R."/>
            <person name="Bertier L."/>
            <person name="Beede B."/>
            <person name="Kafkas S."/>
            <person name="Golino D."/>
            <person name="Preece J."/>
            <person name="Michelmore R."/>
        </authorList>
    </citation>
    <scope>NUCLEOTIDE SEQUENCE [LARGE SCALE GENOMIC DNA]</scope>
</reference>
<evidence type="ECO:0000313" key="2">
    <source>
        <dbReference type="Proteomes" id="UP001164250"/>
    </source>
</evidence>
<accession>A0ACC1B092</accession>
<keyword evidence="2" id="KW-1185">Reference proteome</keyword>
<proteinExistence type="predicted"/>
<dbReference type="Proteomes" id="UP001164250">
    <property type="component" value="Chromosome 7"/>
</dbReference>
<protein>
    <submittedName>
        <fullName evidence="1">Uncharacterized protein</fullName>
    </submittedName>
</protein>
<sequence length="87" mass="9945">MVGIAKKLAEHTIKKLTEESSFATREKEMLKHELVRSVARREKYSENSSCRFPLALCLHGCSYQFGRGIPQPSIEDKSFVVQKAFQL</sequence>
<comment type="caution">
    <text evidence="1">The sequence shown here is derived from an EMBL/GenBank/DDBJ whole genome shotgun (WGS) entry which is preliminary data.</text>
</comment>
<dbReference type="EMBL" id="CM047903">
    <property type="protein sequence ID" value="KAJ0092338.1"/>
    <property type="molecule type" value="Genomic_DNA"/>
</dbReference>
<organism evidence="1 2">
    <name type="scientific">Pistacia atlantica</name>
    <dbReference type="NCBI Taxonomy" id="434234"/>
    <lineage>
        <taxon>Eukaryota</taxon>
        <taxon>Viridiplantae</taxon>
        <taxon>Streptophyta</taxon>
        <taxon>Embryophyta</taxon>
        <taxon>Tracheophyta</taxon>
        <taxon>Spermatophyta</taxon>
        <taxon>Magnoliopsida</taxon>
        <taxon>eudicotyledons</taxon>
        <taxon>Gunneridae</taxon>
        <taxon>Pentapetalae</taxon>
        <taxon>rosids</taxon>
        <taxon>malvids</taxon>
        <taxon>Sapindales</taxon>
        <taxon>Anacardiaceae</taxon>
        <taxon>Pistacia</taxon>
    </lineage>
</organism>
<evidence type="ECO:0000313" key="1">
    <source>
        <dbReference type="EMBL" id="KAJ0092338.1"/>
    </source>
</evidence>
<gene>
    <name evidence="1" type="ORF">Patl1_25565</name>
</gene>
<name>A0ACC1B092_9ROSI</name>